<dbReference type="SUPFAM" id="SSF56542">
    <property type="entry name" value="Substrate-binding domain of HMG-CoA reductase"/>
    <property type="match status" value="1"/>
</dbReference>
<evidence type="ECO:0000313" key="3">
    <source>
        <dbReference type="EMBL" id="EGB09688.1"/>
    </source>
</evidence>
<dbReference type="InterPro" id="IPR002202">
    <property type="entry name" value="HMG_CoA_Rdtase"/>
</dbReference>
<keyword evidence="2" id="KW-0472">Membrane</keyword>
<proteinExistence type="predicted"/>
<sequence length="1392" mass="145940">MDPLFHKPKINPLGMLGSEARGLCCAPKSEVFDRLVAFVSTINVMSGLVLSAIASLATAPLVVEALPSNKRFLGSLFNVLAFVSVATQICVVMFSTYMLFLVYCHGHSPSAIYRALVHSQTLIGACMLGVYFPLLLWLGMIVIASQIYFAFWPKWLCTFAVPLVYAAFHFLFTYSYARAFPRAMWGWHAVTAPWLFWSGRVRADVERNDAALRAAAEQGALAGKDDDHDGVVDAPRARTPEEAQLDAFVRRALPEREAMEAEDARRAALVRALAVEGLVVPRLADAARQPGGFAVVMGLLDFSQAGSGIELSRGERLALATALMKEATPVDAYRSLLPMLTVWSCCMAYFFGFFGISFVDKDEDLFAGVDDAFEVLDLTVRREARADEAGADAPREFSPGGGALPTLREETDARGGAAASATTPRALSAAAAARAAEERSPNERAEDADGLRGVRGEDRVRCAAALARAGGDAAALEVKIPVRLAGPVRVDGRETLAPLAGADDRLRERVDAGARALRLSGGATSRADAGEAAEPTYGCASVCVVCPTLAGADAAAALARGKALRNAQRPRAVIRDAQALGRCCYVTLSLLLPSDDAEAKALALGVGAAVCEAARGAYVGPAVAAPEPRAPATISVTAEATVPGPVLLKVLGCSVHDLCAAFARRELAARHHLARAGPRAGDALAPWASCHADDARRLVRAIDGAARGGGGGGGAPAVRAAVEAVNRGRDVHVAATLDGLAVDADGASPLAGLLRGDGLAPGAVAAAAVGPAAEAPRPRGRFRSATSGLMSKLWMRRRSKKTSKVVPTMKTLVVAPAGTPTRSISTETCGTPTSPFDGQPFRLGYLCAEPLVYRKPDGSFGALPPVQSRRDGEVSLLKAVLARSETAVRFRSAVATVTELRSLLTVGCDALHFSGHGLPRSLSFELEGRAELTMVGHDRLEALFAAGGHRARLVFAAACKSEFAGRAFARHVPHVICVRVDARLGDRAARDMAEQFYAAILRGRTVREAFDIGVAAVGAAGAAYLLLPEDGDHDVPLVRGDDASLVAGDVALATARPGALRDESRPAAASSCPAPPAPLFGRAAAVAEVVRLAGYEGRRCVTVAGARGSGKAAVARAAAQFLADRRHFAAVAHVDDLPKAPLSAFLSYVVDETRQPYPRVVERFLEAAAAARRACEGRGGGSRRPSADDELTPDSCARAFADLAALAGGSVLVVVRGASPEIRGLVRMISHLLENVPGLSVLCSGEALHGGAERVENAPEKVYDLPPLPRHDMARLLDDLAPRRIPDAELLGLEPHDDAPRVATVTPTTRKLLAPIARGPDPADDRARALDAFAAHGALLALEGNAKAAVAFAPKLSRDLRDPALPGEAARCLRDSDASPGSAPSFWAERGF</sequence>
<reference evidence="3 4" key="1">
    <citation type="journal article" date="2011" name="Proc. Natl. Acad. Sci. U.S.A.">
        <title>Niche of harmful alga Aureococcus anophagefferens revealed through ecogenomics.</title>
        <authorList>
            <person name="Gobler C.J."/>
            <person name="Berry D.L."/>
            <person name="Dyhrman S.T."/>
            <person name="Wilhelm S.W."/>
            <person name="Salamov A."/>
            <person name="Lobanov A.V."/>
            <person name="Zhang Y."/>
            <person name="Collier J.L."/>
            <person name="Wurch L.L."/>
            <person name="Kustka A.B."/>
            <person name="Dill B.D."/>
            <person name="Shah M."/>
            <person name="VerBerkmoes N.C."/>
            <person name="Kuo A."/>
            <person name="Terry A."/>
            <person name="Pangilinan J."/>
            <person name="Lindquist E.A."/>
            <person name="Lucas S."/>
            <person name="Paulsen I.T."/>
            <person name="Hattenrath-Lehmann T.K."/>
            <person name="Talmage S.C."/>
            <person name="Walker E.A."/>
            <person name="Koch F."/>
            <person name="Burson A.M."/>
            <person name="Marcoval M.A."/>
            <person name="Tang Y.Z."/>
            <person name="Lecleir G.R."/>
            <person name="Coyne K.J."/>
            <person name="Berg G.M."/>
            <person name="Bertrand E.M."/>
            <person name="Saito M.A."/>
            <person name="Gladyshev V.N."/>
            <person name="Grigoriev I.V."/>
        </authorList>
    </citation>
    <scope>NUCLEOTIDE SEQUENCE [LARGE SCALE GENOMIC DNA]</scope>
    <source>
        <strain evidence="4">CCMP 1984</strain>
    </source>
</reference>
<feature type="compositionally biased region" description="Basic and acidic residues" evidence="1">
    <location>
        <begin position="435"/>
        <end position="452"/>
    </location>
</feature>
<dbReference type="GO" id="GO:0015936">
    <property type="term" value="P:coenzyme A metabolic process"/>
    <property type="evidence" value="ECO:0007669"/>
    <property type="project" value="InterPro"/>
</dbReference>
<organism evidence="4">
    <name type="scientific">Aureococcus anophagefferens</name>
    <name type="common">Harmful bloom alga</name>
    <dbReference type="NCBI Taxonomy" id="44056"/>
    <lineage>
        <taxon>Eukaryota</taxon>
        <taxon>Sar</taxon>
        <taxon>Stramenopiles</taxon>
        <taxon>Ochrophyta</taxon>
        <taxon>Pelagophyceae</taxon>
        <taxon>Pelagomonadales</taxon>
        <taxon>Pelagomonadaceae</taxon>
        <taxon>Aureococcus</taxon>
    </lineage>
</organism>
<dbReference type="GO" id="GO:0004420">
    <property type="term" value="F:hydroxymethylglutaryl-CoA reductase (NADPH) activity"/>
    <property type="evidence" value="ECO:0007669"/>
    <property type="project" value="InterPro"/>
</dbReference>
<evidence type="ECO:0000256" key="2">
    <source>
        <dbReference type="SAM" id="Phobius"/>
    </source>
</evidence>
<dbReference type="KEGG" id="aaf:AURANDRAFT_63276"/>
<keyword evidence="2" id="KW-0812">Transmembrane</keyword>
<name>F0Y630_AURAN</name>
<feature type="transmembrane region" description="Helical" evidence="2">
    <location>
        <begin position="79"/>
        <end position="102"/>
    </location>
</feature>
<feature type="region of interest" description="Disordered" evidence="1">
    <location>
        <begin position="1372"/>
        <end position="1392"/>
    </location>
</feature>
<dbReference type="PROSITE" id="PS50065">
    <property type="entry name" value="HMG_COA_REDUCTASE_4"/>
    <property type="match status" value="1"/>
</dbReference>
<evidence type="ECO:0008006" key="5">
    <source>
        <dbReference type="Google" id="ProtNLM"/>
    </source>
</evidence>
<dbReference type="GeneID" id="20224265"/>
<dbReference type="InParanoid" id="F0Y630"/>
<dbReference type="OrthoDB" id="10003345at2759"/>
<evidence type="ECO:0000313" key="4">
    <source>
        <dbReference type="Proteomes" id="UP000002729"/>
    </source>
</evidence>
<protein>
    <recommendedName>
        <fullName evidence="5">CHAT domain-containing protein</fullName>
    </recommendedName>
</protein>
<dbReference type="Proteomes" id="UP000002729">
    <property type="component" value="Unassembled WGS sequence"/>
</dbReference>
<evidence type="ECO:0000256" key="1">
    <source>
        <dbReference type="SAM" id="MobiDB-lite"/>
    </source>
</evidence>
<feature type="transmembrane region" description="Helical" evidence="2">
    <location>
        <begin position="122"/>
        <end position="149"/>
    </location>
</feature>
<dbReference type="EMBL" id="GL833125">
    <property type="protein sequence ID" value="EGB09688.1"/>
    <property type="molecule type" value="Genomic_DNA"/>
</dbReference>
<dbReference type="InterPro" id="IPR009029">
    <property type="entry name" value="HMG_CoA_Rdtase_sub-bd_dom_sf"/>
</dbReference>
<accession>F0Y630</accession>
<feature type="region of interest" description="Disordered" evidence="1">
    <location>
        <begin position="387"/>
        <end position="452"/>
    </location>
</feature>
<keyword evidence="4" id="KW-1185">Reference proteome</keyword>
<dbReference type="RefSeq" id="XP_009035732.1">
    <property type="nucleotide sequence ID" value="XM_009037484.1"/>
</dbReference>
<feature type="compositionally biased region" description="Low complexity" evidence="1">
    <location>
        <begin position="414"/>
        <end position="434"/>
    </location>
</feature>
<feature type="transmembrane region" description="Helical" evidence="2">
    <location>
        <begin position="155"/>
        <end position="177"/>
    </location>
</feature>
<gene>
    <name evidence="3" type="ORF">AURANDRAFT_63276</name>
</gene>
<feature type="transmembrane region" description="Helical" evidence="2">
    <location>
        <begin position="35"/>
        <end position="59"/>
    </location>
</feature>
<keyword evidence="2" id="KW-1133">Transmembrane helix</keyword>